<proteinExistence type="predicted"/>
<protein>
    <submittedName>
        <fullName evidence="2">Uncharacterized protein</fullName>
    </submittedName>
</protein>
<comment type="caution">
    <text evidence="2">The sequence shown here is derived from an EMBL/GenBank/DDBJ whole genome shotgun (WGS) entry which is preliminary data.</text>
</comment>
<evidence type="ECO:0000313" key="3">
    <source>
        <dbReference type="Proteomes" id="UP000075604"/>
    </source>
</evidence>
<sequence>MNLLATALQIASLLFNVTPPSGSPPASGRPGERGSGDAIGVSDDAPRRDEPSLTDCRGPIAYTFGTALADTRCAGPDIVIFADSEVEGLGCAAASAARRGARLAAAVTARSYAICATGSFGRSTLHVTAHSQADAETCARSNVCGALGDCSAAPNACR</sequence>
<feature type="region of interest" description="Disordered" evidence="1">
    <location>
        <begin position="19"/>
        <end position="52"/>
    </location>
</feature>
<accession>A0A150PNL5</accession>
<dbReference type="EMBL" id="JELX01001881">
    <property type="protein sequence ID" value="KYF57327.1"/>
    <property type="molecule type" value="Genomic_DNA"/>
</dbReference>
<evidence type="ECO:0000313" key="2">
    <source>
        <dbReference type="EMBL" id="KYF57327.1"/>
    </source>
</evidence>
<reference evidence="2 3" key="1">
    <citation type="submission" date="2014-02" db="EMBL/GenBank/DDBJ databases">
        <title>The small core and large imbalanced accessory genome model reveals a collaborative survival strategy of Sorangium cellulosum strains in nature.</title>
        <authorList>
            <person name="Han K."/>
            <person name="Peng R."/>
            <person name="Blom J."/>
            <person name="Li Y.-Z."/>
        </authorList>
    </citation>
    <scope>NUCLEOTIDE SEQUENCE [LARGE SCALE GENOMIC DNA]</scope>
    <source>
        <strain evidence="2 3">So0157-18</strain>
    </source>
</reference>
<gene>
    <name evidence="2" type="ORF">BE04_31200</name>
</gene>
<dbReference type="Proteomes" id="UP000075604">
    <property type="component" value="Unassembled WGS sequence"/>
</dbReference>
<organism evidence="2 3">
    <name type="scientific">Sorangium cellulosum</name>
    <name type="common">Polyangium cellulosum</name>
    <dbReference type="NCBI Taxonomy" id="56"/>
    <lineage>
        <taxon>Bacteria</taxon>
        <taxon>Pseudomonadati</taxon>
        <taxon>Myxococcota</taxon>
        <taxon>Polyangia</taxon>
        <taxon>Polyangiales</taxon>
        <taxon>Polyangiaceae</taxon>
        <taxon>Sorangium</taxon>
    </lineage>
</organism>
<name>A0A150PNL5_SORCE</name>
<dbReference type="AlphaFoldDB" id="A0A150PNL5"/>
<evidence type="ECO:0000256" key="1">
    <source>
        <dbReference type="SAM" id="MobiDB-lite"/>
    </source>
</evidence>